<evidence type="ECO:0000313" key="3">
    <source>
        <dbReference type="EMBL" id="GGB70465.1"/>
    </source>
</evidence>
<comment type="caution">
    <text evidence="3">The sequence shown here is derived from an EMBL/GenBank/DDBJ whole genome shotgun (WGS) entry which is preliminary data.</text>
</comment>
<feature type="transmembrane region" description="Helical" evidence="1">
    <location>
        <begin position="214"/>
        <end position="235"/>
    </location>
</feature>
<dbReference type="EMBL" id="BMKF01000002">
    <property type="protein sequence ID" value="GGB70465.1"/>
    <property type="molecule type" value="Genomic_DNA"/>
</dbReference>
<keyword evidence="1" id="KW-1133">Transmembrane helix</keyword>
<sequence length="394" mass="44732">MTQLSSRRHDLDWLRIIAFMILIFYHTGMFYVSWDFHVKSAHAGPDAEWLMLLSNPWRLSLLFLISGIAIRFATDKTPAWEMVKSRLVRLGLPILTGMVLIVAPQSYLELIEKGEFAGSFTAFYPLYLDFGSSFSIITPTWNHLWYVVYLLAYTLILVPLAGPVRRVMDGVGGRMTEVLFRGRRGVLALLVLPVLPHWLFNIALDPFFPTTHNFVWDFANHAHSFTVLLTGFVLAKDEAFWSAVHRAFPLALVLMLVLALSTTPIRHHWEYVGVQAPWLAVPLKLATTAFAWLVIVCFFGFGQRFLNRSGKALAYMTEAIFPWYILHQTLIIMAGFWLTRQGLNVWVEFAGVLIATIGGCALLHEFVIRRSSVLRPLFGLKPKRLPASAVQPAE</sequence>
<feature type="transmembrane region" description="Helical" evidence="1">
    <location>
        <begin position="144"/>
        <end position="164"/>
    </location>
</feature>
<dbReference type="Pfam" id="PF01757">
    <property type="entry name" value="Acyl_transf_3"/>
    <property type="match status" value="1"/>
</dbReference>
<name>A0ABQ1JMY4_9PROT</name>
<dbReference type="Proteomes" id="UP000628854">
    <property type="component" value="Unassembled WGS sequence"/>
</dbReference>
<keyword evidence="4" id="KW-1185">Reference proteome</keyword>
<evidence type="ECO:0000313" key="4">
    <source>
        <dbReference type="Proteomes" id="UP000628854"/>
    </source>
</evidence>
<dbReference type="PANTHER" id="PTHR36927">
    <property type="entry name" value="BLR4337 PROTEIN"/>
    <property type="match status" value="1"/>
</dbReference>
<feature type="transmembrane region" description="Helical" evidence="1">
    <location>
        <begin position="349"/>
        <end position="368"/>
    </location>
</feature>
<evidence type="ECO:0000259" key="2">
    <source>
        <dbReference type="Pfam" id="PF01757"/>
    </source>
</evidence>
<feature type="transmembrane region" description="Helical" evidence="1">
    <location>
        <begin position="247"/>
        <end position="266"/>
    </location>
</feature>
<organism evidence="3 4">
    <name type="scientific">Henriciella pelagia</name>
    <dbReference type="NCBI Taxonomy" id="1977912"/>
    <lineage>
        <taxon>Bacteria</taxon>
        <taxon>Pseudomonadati</taxon>
        <taxon>Pseudomonadota</taxon>
        <taxon>Alphaproteobacteria</taxon>
        <taxon>Hyphomonadales</taxon>
        <taxon>Hyphomonadaceae</taxon>
        <taxon>Henriciella</taxon>
    </lineage>
</organism>
<feature type="transmembrane region" description="Helical" evidence="1">
    <location>
        <begin position="185"/>
        <end position="208"/>
    </location>
</feature>
<feature type="transmembrane region" description="Helical" evidence="1">
    <location>
        <begin position="57"/>
        <end position="74"/>
    </location>
</feature>
<feature type="transmembrane region" description="Helical" evidence="1">
    <location>
        <begin position="278"/>
        <end position="301"/>
    </location>
</feature>
<accession>A0ABQ1JMY4</accession>
<dbReference type="InterPro" id="IPR050623">
    <property type="entry name" value="Glucan_succinyl_AcylTrfase"/>
</dbReference>
<feature type="domain" description="Acyltransferase 3" evidence="2">
    <location>
        <begin position="9"/>
        <end position="364"/>
    </location>
</feature>
<dbReference type="InterPro" id="IPR002656">
    <property type="entry name" value="Acyl_transf_3_dom"/>
</dbReference>
<gene>
    <name evidence="3" type="ORF">GCM10011503_18930</name>
</gene>
<keyword evidence="1" id="KW-0472">Membrane</keyword>
<keyword evidence="1" id="KW-0812">Transmembrane</keyword>
<feature type="transmembrane region" description="Helical" evidence="1">
    <location>
        <begin position="86"/>
        <end position="107"/>
    </location>
</feature>
<reference evidence="4" key="1">
    <citation type="journal article" date="2019" name="Int. J. Syst. Evol. Microbiol.">
        <title>The Global Catalogue of Microorganisms (GCM) 10K type strain sequencing project: providing services to taxonomists for standard genome sequencing and annotation.</title>
        <authorList>
            <consortium name="The Broad Institute Genomics Platform"/>
            <consortium name="The Broad Institute Genome Sequencing Center for Infectious Disease"/>
            <person name="Wu L."/>
            <person name="Ma J."/>
        </authorList>
    </citation>
    <scope>NUCLEOTIDE SEQUENCE [LARGE SCALE GENOMIC DNA]</scope>
    <source>
        <strain evidence="4">CGMCC 1.15928</strain>
    </source>
</reference>
<feature type="transmembrane region" description="Helical" evidence="1">
    <location>
        <begin position="313"/>
        <end position="337"/>
    </location>
</feature>
<proteinExistence type="predicted"/>
<dbReference type="RefSeq" id="WP_084392592.1">
    <property type="nucleotide sequence ID" value="NZ_BMKF01000002.1"/>
</dbReference>
<dbReference type="PANTHER" id="PTHR36927:SF3">
    <property type="entry name" value="GLUCANS BIOSYNTHESIS PROTEIN C"/>
    <property type="match status" value="1"/>
</dbReference>
<evidence type="ECO:0000256" key="1">
    <source>
        <dbReference type="SAM" id="Phobius"/>
    </source>
</evidence>
<feature type="transmembrane region" description="Helical" evidence="1">
    <location>
        <begin position="12"/>
        <end position="34"/>
    </location>
</feature>
<protein>
    <submittedName>
        <fullName evidence="3">Membrane protein</fullName>
    </submittedName>
</protein>